<sequence>MTLSSITSSGARVDNVVYFPCLNPPYIFLRRIGVMINIVFAGVAIASTVMFASSIPTALVLVMSGLIISSITSLLISFLLIHYAEESKKLCEQDSLVKKELLSEINTLRLDNSSFKSENVKLLTDNQHLEKRLSVLMEELEDASSELEELMHKSTKDIQAYESYIEEISEMILSYKIDLDLSSREKSRLSRKVQAMQEEIDLLRQQVEQSRVSHN</sequence>
<keyword evidence="2" id="KW-0812">Transmembrane</keyword>
<protein>
    <recommendedName>
        <fullName evidence="5">IncA family protein</fullName>
    </recommendedName>
</protein>
<feature type="transmembrane region" description="Helical" evidence="2">
    <location>
        <begin position="32"/>
        <end position="52"/>
    </location>
</feature>
<name>A0ABN0MYR0_9CHLA</name>
<evidence type="ECO:0000313" key="3">
    <source>
        <dbReference type="EMBL" id="EQM62470.1"/>
    </source>
</evidence>
<dbReference type="RefSeq" id="WP_020370503.1">
    <property type="nucleotide sequence ID" value="NZ_APJW01000003.1"/>
</dbReference>
<evidence type="ECO:0000256" key="1">
    <source>
        <dbReference type="SAM" id="Coils"/>
    </source>
</evidence>
<keyword evidence="2" id="KW-0472">Membrane</keyword>
<accession>A0ABN0MYR0</accession>
<comment type="caution">
    <text evidence="3">The sequence shown here is derived from an EMBL/GenBank/DDBJ whole genome shotgun (WGS) entry which is preliminary data.</text>
</comment>
<reference evidence="3 4" key="1">
    <citation type="submission" date="2013-07" db="EMBL/GenBank/DDBJ databases">
        <title>Isolation of a new Chlamydia species from the feral Sacred Ibis (Threskiornis aethiopicus): Chlamydia ibidis.</title>
        <authorList>
            <person name="Vorimore F."/>
            <person name="Hsia R.-C."/>
            <person name="Huot-Creasy H."/>
            <person name="Bastian S."/>
            <person name="Deruyter L."/>
            <person name="Passet A."/>
            <person name="Sachse K."/>
            <person name="Bavoil P."/>
            <person name="Myers G."/>
            <person name="Laroucau K."/>
        </authorList>
    </citation>
    <scope>NUCLEOTIDE SEQUENCE [LARGE SCALE GENOMIC DNA]</scope>
    <source>
        <strain evidence="3 4">10-1398/6</strain>
    </source>
</reference>
<feature type="coiled-coil region" evidence="1">
    <location>
        <begin position="119"/>
        <end position="213"/>
    </location>
</feature>
<keyword evidence="4" id="KW-1185">Reference proteome</keyword>
<evidence type="ECO:0000313" key="4">
    <source>
        <dbReference type="Proteomes" id="UP000016064"/>
    </source>
</evidence>
<keyword evidence="1" id="KW-0175">Coiled coil</keyword>
<evidence type="ECO:0008006" key="5">
    <source>
        <dbReference type="Google" id="ProtNLM"/>
    </source>
</evidence>
<dbReference type="EMBL" id="APJW01000003">
    <property type="protein sequence ID" value="EQM62470.1"/>
    <property type="molecule type" value="Genomic_DNA"/>
</dbReference>
<gene>
    <name evidence="3" type="ORF">H359_0894</name>
</gene>
<organism evidence="3 4">
    <name type="scientific">Chlamydia ibidis 10-1398/6</name>
    <dbReference type="NCBI Taxonomy" id="1046581"/>
    <lineage>
        <taxon>Bacteria</taxon>
        <taxon>Pseudomonadati</taxon>
        <taxon>Chlamydiota</taxon>
        <taxon>Chlamydiia</taxon>
        <taxon>Chlamydiales</taxon>
        <taxon>Chlamydiaceae</taxon>
        <taxon>Chlamydia/Chlamydophila group</taxon>
        <taxon>Chlamydia</taxon>
    </lineage>
</organism>
<dbReference type="Proteomes" id="UP000016064">
    <property type="component" value="Unassembled WGS sequence"/>
</dbReference>
<proteinExistence type="predicted"/>
<evidence type="ECO:0000256" key="2">
    <source>
        <dbReference type="SAM" id="Phobius"/>
    </source>
</evidence>
<keyword evidence="2" id="KW-1133">Transmembrane helix</keyword>
<feature type="transmembrane region" description="Helical" evidence="2">
    <location>
        <begin position="58"/>
        <end position="81"/>
    </location>
</feature>